<dbReference type="PROSITE" id="PS00108">
    <property type="entry name" value="PROTEIN_KINASE_ST"/>
    <property type="match status" value="1"/>
</dbReference>
<dbReference type="GO" id="GO:0005737">
    <property type="term" value="C:cytoplasm"/>
    <property type="evidence" value="ECO:0007669"/>
    <property type="project" value="TreeGrafter"/>
</dbReference>
<dbReference type="GO" id="GO:0044773">
    <property type="term" value="P:mitotic DNA damage checkpoint signaling"/>
    <property type="evidence" value="ECO:0007669"/>
    <property type="project" value="TreeGrafter"/>
</dbReference>
<keyword evidence="7" id="KW-1185">Reference proteome</keyword>
<feature type="binding site" evidence="3">
    <location>
        <position position="44"/>
    </location>
    <ligand>
        <name>ATP</name>
        <dbReference type="ChEBI" id="CHEBI:30616"/>
    </ligand>
</feature>
<keyword evidence="2 3" id="KW-0067">ATP-binding</keyword>
<sequence>NYNLEGFAINGLKFIKKVGAGTYGLIYTVEDSNGAQFAAKMVLKYTLGSNVAENKRYIERSLHRYFEEYPNGSVDEINLAMIARDGVHCPFLKEIALHLRAHQHPNVMTIHKVLNLGDLAIMTVMDYFEQGDLFTNIIDNQLFQKCPPQNQQLLMKNAMLQLIEAIQYLHENNIYHCDLKPENIMIHYSPDYVRPSAGTISPSSSSSTLELAPSIIDFNEIHLVLIDFGLAMEDDLICCNACRGSSFYMAPERVVNFNTNNHIQNIINLTQYVELPSTSKTCSLYFPTLAGDIWSLGVLFINIACSRNPWPIASIADKSDVNNDVFKTYIFHNRNILRSILPISGQFNKLLDRVFQLSPNDRIPLKVLYDNIAVCDFFQD</sequence>
<dbReference type="SMART" id="SM00220">
    <property type="entry name" value="S_TKc"/>
    <property type="match status" value="1"/>
</dbReference>
<dbReference type="EMBL" id="KV453912">
    <property type="protein sequence ID" value="ODV79488.1"/>
    <property type="molecule type" value="Genomic_DNA"/>
</dbReference>
<dbReference type="Proteomes" id="UP000094285">
    <property type="component" value="Unassembled WGS sequence"/>
</dbReference>
<dbReference type="PROSITE" id="PS50011">
    <property type="entry name" value="PROTEIN_KINASE_DOM"/>
    <property type="match status" value="1"/>
</dbReference>
<dbReference type="Pfam" id="PF00069">
    <property type="entry name" value="Pkinase"/>
    <property type="match status" value="1"/>
</dbReference>
<feature type="non-terminal residue" evidence="6">
    <location>
        <position position="380"/>
    </location>
</feature>
<evidence type="ECO:0000256" key="3">
    <source>
        <dbReference type="PROSITE-ProRule" id="PRU10141"/>
    </source>
</evidence>
<feature type="domain" description="Protein kinase" evidence="5">
    <location>
        <begin position="12"/>
        <end position="378"/>
    </location>
</feature>
<organism evidence="6 7">
    <name type="scientific">Suhomyces tanzawaensis NRRL Y-17324</name>
    <dbReference type="NCBI Taxonomy" id="984487"/>
    <lineage>
        <taxon>Eukaryota</taxon>
        <taxon>Fungi</taxon>
        <taxon>Dikarya</taxon>
        <taxon>Ascomycota</taxon>
        <taxon>Saccharomycotina</taxon>
        <taxon>Pichiomycetes</taxon>
        <taxon>Debaryomycetaceae</taxon>
        <taxon>Suhomyces</taxon>
    </lineage>
</organism>
<keyword evidence="6" id="KW-0418">Kinase</keyword>
<dbReference type="InterPro" id="IPR011009">
    <property type="entry name" value="Kinase-like_dom_sf"/>
</dbReference>
<dbReference type="Gene3D" id="3.30.200.20">
    <property type="entry name" value="Phosphorylase Kinase, domain 1"/>
    <property type="match status" value="1"/>
</dbReference>
<evidence type="ECO:0000256" key="4">
    <source>
        <dbReference type="RuleBase" id="RU000304"/>
    </source>
</evidence>
<evidence type="ECO:0000259" key="5">
    <source>
        <dbReference type="PROSITE" id="PS50011"/>
    </source>
</evidence>
<dbReference type="InterPro" id="IPR008271">
    <property type="entry name" value="Ser/Thr_kinase_AS"/>
</dbReference>
<evidence type="ECO:0000256" key="1">
    <source>
        <dbReference type="ARBA" id="ARBA00022741"/>
    </source>
</evidence>
<accession>A0A1E4SJ15</accession>
<comment type="similarity">
    <text evidence="4">Belongs to the protein kinase superfamily.</text>
</comment>
<keyword evidence="4" id="KW-0723">Serine/threonine-protein kinase</keyword>
<evidence type="ECO:0000256" key="2">
    <source>
        <dbReference type="ARBA" id="ARBA00022840"/>
    </source>
</evidence>
<dbReference type="OrthoDB" id="541276at2759"/>
<dbReference type="GO" id="GO:0030447">
    <property type="term" value="P:filamentous growth"/>
    <property type="evidence" value="ECO:0007669"/>
    <property type="project" value="UniProtKB-ARBA"/>
</dbReference>
<dbReference type="PANTHER" id="PTHR44167:SF24">
    <property type="entry name" value="SERINE_THREONINE-PROTEIN KINASE CHK2"/>
    <property type="match status" value="1"/>
</dbReference>
<dbReference type="RefSeq" id="XP_020064610.1">
    <property type="nucleotide sequence ID" value="XM_020208313.1"/>
</dbReference>
<reference evidence="7" key="1">
    <citation type="submission" date="2016-05" db="EMBL/GenBank/DDBJ databases">
        <title>Comparative genomics of biotechnologically important yeasts.</title>
        <authorList>
            <consortium name="DOE Joint Genome Institute"/>
            <person name="Riley R."/>
            <person name="Haridas S."/>
            <person name="Wolfe K.H."/>
            <person name="Lopes M.R."/>
            <person name="Hittinger C.T."/>
            <person name="Goker M."/>
            <person name="Salamov A."/>
            <person name="Wisecaver J."/>
            <person name="Long T.M."/>
            <person name="Aerts A.L."/>
            <person name="Barry K."/>
            <person name="Choi C."/>
            <person name="Clum A."/>
            <person name="Coughlan A.Y."/>
            <person name="Deshpande S."/>
            <person name="Douglass A.P."/>
            <person name="Hanson S.J."/>
            <person name="Klenk H.-P."/>
            <person name="Labutti K."/>
            <person name="Lapidus A."/>
            <person name="Lindquist E."/>
            <person name="Lipzen A."/>
            <person name="Meier-Kolthoff J.P."/>
            <person name="Ohm R.A."/>
            <person name="Otillar R.P."/>
            <person name="Pangilinan J."/>
            <person name="Peng Y."/>
            <person name="Rokas A."/>
            <person name="Rosa C.A."/>
            <person name="Scheuner C."/>
            <person name="Sibirny A.A."/>
            <person name="Slot J.C."/>
            <person name="Stielow J.B."/>
            <person name="Sun H."/>
            <person name="Kurtzman C.P."/>
            <person name="Blackwell M."/>
            <person name="Grigoriev I.V."/>
            <person name="Jeffries T.W."/>
        </authorList>
    </citation>
    <scope>NUCLEOTIDE SEQUENCE [LARGE SCALE GENOMIC DNA]</scope>
    <source>
        <strain evidence="7">NRRL Y-17324</strain>
    </source>
</reference>
<evidence type="ECO:0000313" key="6">
    <source>
        <dbReference type="EMBL" id="ODV79488.1"/>
    </source>
</evidence>
<evidence type="ECO:0000313" key="7">
    <source>
        <dbReference type="Proteomes" id="UP000094285"/>
    </source>
</evidence>
<dbReference type="PANTHER" id="PTHR44167">
    <property type="entry name" value="OVARIAN-SPECIFIC SERINE/THREONINE-PROTEIN KINASE LOK-RELATED"/>
    <property type="match status" value="1"/>
</dbReference>
<dbReference type="GO" id="GO:0004674">
    <property type="term" value="F:protein serine/threonine kinase activity"/>
    <property type="evidence" value="ECO:0007669"/>
    <property type="project" value="UniProtKB-KW"/>
</dbReference>
<dbReference type="GeneID" id="30982450"/>
<name>A0A1E4SJ15_9ASCO</name>
<dbReference type="InterPro" id="IPR000719">
    <property type="entry name" value="Prot_kinase_dom"/>
</dbReference>
<dbReference type="GO" id="GO:0005524">
    <property type="term" value="F:ATP binding"/>
    <property type="evidence" value="ECO:0007669"/>
    <property type="project" value="UniProtKB-UniRule"/>
</dbReference>
<dbReference type="AlphaFoldDB" id="A0A1E4SJ15"/>
<dbReference type="STRING" id="984487.A0A1E4SJ15"/>
<dbReference type="InterPro" id="IPR017441">
    <property type="entry name" value="Protein_kinase_ATP_BS"/>
</dbReference>
<feature type="non-terminal residue" evidence="6">
    <location>
        <position position="1"/>
    </location>
</feature>
<proteinExistence type="inferred from homology"/>
<gene>
    <name evidence="6" type="ORF">CANTADRAFT_29834</name>
</gene>
<keyword evidence="6" id="KW-0808">Transferase</keyword>
<dbReference type="PROSITE" id="PS00107">
    <property type="entry name" value="PROTEIN_KINASE_ATP"/>
    <property type="match status" value="1"/>
</dbReference>
<dbReference type="Gene3D" id="1.10.510.10">
    <property type="entry name" value="Transferase(Phosphotransferase) domain 1"/>
    <property type="match status" value="1"/>
</dbReference>
<dbReference type="GO" id="GO:0005634">
    <property type="term" value="C:nucleus"/>
    <property type="evidence" value="ECO:0007669"/>
    <property type="project" value="TreeGrafter"/>
</dbReference>
<dbReference type="SUPFAM" id="SSF56112">
    <property type="entry name" value="Protein kinase-like (PK-like)"/>
    <property type="match status" value="1"/>
</dbReference>
<protein>
    <submittedName>
        <fullName evidence="6">Kinase-like protein</fullName>
    </submittedName>
</protein>
<keyword evidence="1 3" id="KW-0547">Nucleotide-binding</keyword>